<dbReference type="AlphaFoldDB" id="A0AAU9NFL1"/>
<evidence type="ECO:0000256" key="6">
    <source>
        <dbReference type="RuleBase" id="RU000461"/>
    </source>
</evidence>
<keyword evidence="10" id="KW-1185">Reference proteome</keyword>
<comment type="caution">
    <text evidence="9">The sequence shown here is derived from an EMBL/GenBank/DDBJ whole genome shotgun (WGS) entry which is preliminary data.</text>
</comment>
<comment type="cofactor">
    <cofactor evidence="5">
        <name>heme</name>
        <dbReference type="ChEBI" id="CHEBI:30413"/>
    </cofactor>
</comment>
<keyword evidence="2 5" id="KW-0479">Metal-binding</keyword>
<protein>
    <recommendedName>
        <fullName evidence="11">Cytochrome P450</fullName>
    </recommendedName>
</protein>
<comment type="similarity">
    <text evidence="1 6">Belongs to the cytochrome P450 family.</text>
</comment>
<gene>
    <name evidence="9" type="ORF">LVIROSA_LOCUS22915</name>
</gene>
<sequence length="585" mass="66744">MVVGGSGDYARKEEKGSPLGKKRLKQSHLAFFFRFTATNMESTPPRCHLLLLRFIHCSPSIAKLLSLDISSSPSRIRISFLMNELEHPRKIMEYQTFFLVLSCLFPLAIFAYIISSRRNSRLPPGPKGFPVIGNLLEFGDKPHQSLAILSKRYGPLMSLKLGSNTTIVISSPDITKEFFNTHDVAFLNRSPPKAIQIGDYHKYSIVWMEAGDQWRKLRRMTKEYMFSVQQLDASELLRREKVQELVKHVNRCCIEEKALNVGACAFTTSLNILSNFMFSIDLAEYGPKSTQQFQDLVLQAMQAGAKPGLPDLFPILHSLDPLELIWSENVYGKKMLAIFDNIINDRLRTRSDGVSTKSNDVLDLLLDQHSSFTQNDMRHLFLTLFMAGTDTTSSTLEWAMSELIRNPEKMKKARLEVDKLMQNNNNRSIQESDISQLTYLQAVIKETMRLHPPAPFLIPRQAIHDVAIHGFIVPKNAQILCNVWAMGRDPNIWSDPEMFMPERFLEVKIDYKGQNFELIPFGAGRRMCPGLNLANRMLHIILASLIHKFDWKVVGNTRPEDIDMGEKYGITLQKAEPLMVIPIKL</sequence>
<evidence type="ECO:0000256" key="2">
    <source>
        <dbReference type="ARBA" id="ARBA00022723"/>
    </source>
</evidence>
<dbReference type="GO" id="GO:0005506">
    <property type="term" value="F:iron ion binding"/>
    <property type="evidence" value="ECO:0007669"/>
    <property type="project" value="InterPro"/>
</dbReference>
<keyword evidence="8" id="KW-0812">Transmembrane</keyword>
<dbReference type="GO" id="GO:0020037">
    <property type="term" value="F:heme binding"/>
    <property type="evidence" value="ECO:0007669"/>
    <property type="project" value="InterPro"/>
</dbReference>
<evidence type="ECO:0000256" key="8">
    <source>
        <dbReference type="SAM" id="Phobius"/>
    </source>
</evidence>
<dbReference type="InterPro" id="IPR036396">
    <property type="entry name" value="Cyt_P450_sf"/>
</dbReference>
<dbReference type="Pfam" id="PF00067">
    <property type="entry name" value="p450"/>
    <property type="match status" value="1"/>
</dbReference>
<name>A0AAU9NFL1_9ASTR</name>
<evidence type="ECO:0000256" key="5">
    <source>
        <dbReference type="PIRSR" id="PIRSR602401-1"/>
    </source>
</evidence>
<dbReference type="SUPFAM" id="SSF48264">
    <property type="entry name" value="Cytochrome P450"/>
    <property type="match status" value="1"/>
</dbReference>
<keyword evidence="8" id="KW-0472">Membrane</keyword>
<evidence type="ECO:0000256" key="1">
    <source>
        <dbReference type="ARBA" id="ARBA00010617"/>
    </source>
</evidence>
<dbReference type="InterPro" id="IPR002401">
    <property type="entry name" value="Cyt_P450_E_grp-I"/>
</dbReference>
<dbReference type="PANTHER" id="PTHR47950:SF48">
    <property type="entry name" value="CYTOCHROME P450 FAMILY PROTEIN, EXPRESSED"/>
    <property type="match status" value="1"/>
</dbReference>
<feature type="region of interest" description="Disordered" evidence="7">
    <location>
        <begin position="1"/>
        <end position="21"/>
    </location>
</feature>
<organism evidence="9 10">
    <name type="scientific">Lactuca virosa</name>
    <dbReference type="NCBI Taxonomy" id="75947"/>
    <lineage>
        <taxon>Eukaryota</taxon>
        <taxon>Viridiplantae</taxon>
        <taxon>Streptophyta</taxon>
        <taxon>Embryophyta</taxon>
        <taxon>Tracheophyta</taxon>
        <taxon>Spermatophyta</taxon>
        <taxon>Magnoliopsida</taxon>
        <taxon>eudicotyledons</taxon>
        <taxon>Gunneridae</taxon>
        <taxon>Pentapetalae</taxon>
        <taxon>asterids</taxon>
        <taxon>campanulids</taxon>
        <taxon>Asterales</taxon>
        <taxon>Asteraceae</taxon>
        <taxon>Cichorioideae</taxon>
        <taxon>Cichorieae</taxon>
        <taxon>Lactucinae</taxon>
        <taxon>Lactuca</taxon>
    </lineage>
</organism>
<feature type="binding site" description="axial binding residue" evidence="5">
    <location>
        <position position="528"/>
    </location>
    <ligand>
        <name>heme</name>
        <dbReference type="ChEBI" id="CHEBI:30413"/>
    </ligand>
    <ligandPart>
        <name>Fe</name>
        <dbReference type="ChEBI" id="CHEBI:18248"/>
    </ligandPart>
</feature>
<keyword evidence="3 6" id="KW-0560">Oxidoreductase</keyword>
<dbReference type="InterPro" id="IPR017972">
    <property type="entry name" value="Cyt_P450_CS"/>
</dbReference>
<feature type="transmembrane region" description="Helical" evidence="8">
    <location>
        <begin position="96"/>
        <end position="114"/>
    </location>
</feature>
<proteinExistence type="inferred from homology"/>
<dbReference type="InterPro" id="IPR001128">
    <property type="entry name" value="Cyt_P450"/>
</dbReference>
<accession>A0AAU9NFL1</accession>
<reference evidence="9 10" key="1">
    <citation type="submission" date="2022-01" db="EMBL/GenBank/DDBJ databases">
        <authorList>
            <person name="Xiong W."/>
            <person name="Schranz E."/>
        </authorList>
    </citation>
    <scope>NUCLEOTIDE SEQUENCE [LARGE SCALE GENOMIC DNA]</scope>
</reference>
<dbReference type="PROSITE" id="PS00086">
    <property type="entry name" value="CYTOCHROME_P450"/>
    <property type="match status" value="1"/>
</dbReference>
<evidence type="ECO:0000256" key="4">
    <source>
        <dbReference type="ARBA" id="ARBA00023004"/>
    </source>
</evidence>
<keyword evidence="4 5" id="KW-0408">Iron</keyword>
<keyword evidence="6" id="KW-0503">Monooxygenase</keyword>
<dbReference type="EMBL" id="CAKMRJ010004445">
    <property type="protein sequence ID" value="CAH1436545.1"/>
    <property type="molecule type" value="Genomic_DNA"/>
</dbReference>
<dbReference type="GO" id="GO:0004497">
    <property type="term" value="F:monooxygenase activity"/>
    <property type="evidence" value="ECO:0007669"/>
    <property type="project" value="UniProtKB-KW"/>
</dbReference>
<dbReference type="FunFam" id="1.10.630.10:FF:000007">
    <property type="entry name" value="Cytochrome P450 76C4"/>
    <property type="match status" value="1"/>
</dbReference>
<keyword evidence="8" id="KW-1133">Transmembrane helix</keyword>
<dbReference type="CDD" id="cd11073">
    <property type="entry name" value="CYP76-like"/>
    <property type="match status" value="1"/>
</dbReference>
<dbReference type="Gene3D" id="1.10.630.10">
    <property type="entry name" value="Cytochrome P450"/>
    <property type="match status" value="1"/>
</dbReference>
<dbReference type="PRINTS" id="PR00385">
    <property type="entry name" value="P450"/>
</dbReference>
<evidence type="ECO:0000313" key="9">
    <source>
        <dbReference type="EMBL" id="CAH1436545.1"/>
    </source>
</evidence>
<dbReference type="Proteomes" id="UP001157418">
    <property type="component" value="Unassembled WGS sequence"/>
</dbReference>
<keyword evidence="5 6" id="KW-0349">Heme</keyword>
<evidence type="ECO:0008006" key="11">
    <source>
        <dbReference type="Google" id="ProtNLM"/>
    </source>
</evidence>
<evidence type="ECO:0000313" key="10">
    <source>
        <dbReference type="Proteomes" id="UP001157418"/>
    </source>
</evidence>
<evidence type="ECO:0000256" key="3">
    <source>
        <dbReference type="ARBA" id="ARBA00023002"/>
    </source>
</evidence>
<evidence type="ECO:0000256" key="7">
    <source>
        <dbReference type="SAM" id="MobiDB-lite"/>
    </source>
</evidence>
<dbReference type="PRINTS" id="PR00463">
    <property type="entry name" value="EP450I"/>
</dbReference>
<dbReference type="GO" id="GO:0016705">
    <property type="term" value="F:oxidoreductase activity, acting on paired donors, with incorporation or reduction of molecular oxygen"/>
    <property type="evidence" value="ECO:0007669"/>
    <property type="project" value="InterPro"/>
</dbReference>
<dbReference type="PANTHER" id="PTHR47950">
    <property type="entry name" value="CYTOCHROME P450, FAMILY 76, SUBFAMILY C, POLYPEPTIDE 5-RELATED"/>
    <property type="match status" value="1"/>
</dbReference>